<keyword evidence="3" id="KW-0418">Kinase</keyword>
<dbReference type="RefSeq" id="WP_168884251.1">
    <property type="nucleotide sequence ID" value="NZ_JABAIL010000007.1"/>
</dbReference>
<evidence type="ECO:0000313" key="4">
    <source>
        <dbReference type="Proteomes" id="UP000585050"/>
    </source>
</evidence>
<dbReference type="GO" id="GO:0000155">
    <property type="term" value="F:phosphorelay sensor kinase activity"/>
    <property type="evidence" value="ECO:0007669"/>
    <property type="project" value="InterPro"/>
</dbReference>
<keyword evidence="1" id="KW-0472">Membrane</keyword>
<keyword evidence="1" id="KW-0812">Transmembrane</keyword>
<evidence type="ECO:0000313" key="3">
    <source>
        <dbReference type="EMBL" id="NLR93535.1"/>
    </source>
</evidence>
<feature type="domain" description="Signal transduction histidine kinase internal region" evidence="2">
    <location>
        <begin position="163"/>
        <end position="240"/>
    </location>
</feature>
<feature type="transmembrane region" description="Helical" evidence="1">
    <location>
        <begin position="120"/>
        <end position="139"/>
    </location>
</feature>
<accession>A0A7X8SNS1</accession>
<protein>
    <submittedName>
        <fullName evidence="3">Histidine kinase</fullName>
    </submittedName>
</protein>
<feature type="transmembrane region" description="Helical" evidence="1">
    <location>
        <begin position="81"/>
        <end position="100"/>
    </location>
</feature>
<reference evidence="3 4" key="1">
    <citation type="submission" date="2020-04" db="EMBL/GenBank/DDBJ databases">
        <title>Flammeovirga sp. SR4, a novel species isolated from seawater.</title>
        <authorList>
            <person name="Wang X."/>
        </authorList>
    </citation>
    <scope>NUCLEOTIDE SEQUENCE [LARGE SCALE GENOMIC DNA]</scope>
    <source>
        <strain evidence="3 4">SR4</strain>
    </source>
</reference>
<dbReference type="PANTHER" id="PTHR34220:SF7">
    <property type="entry name" value="SENSOR HISTIDINE KINASE YPDA"/>
    <property type="match status" value="1"/>
</dbReference>
<evidence type="ECO:0000259" key="2">
    <source>
        <dbReference type="Pfam" id="PF06580"/>
    </source>
</evidence>
<sequence length="348" mass="40787">MILLERNYKWLPPILSFVISLILFVFTYWAASKEFMIREMLGYPITYLYFIYFNGTVYLSIKLSKFFYNIKYFQIHTNTRLFVELMSLFAMSFIFFYVTLITSSVMSGRGDAIIFTKNNTIIGVFQGLVLLLYSSLTITQDFLNKWRQSSIEISELQKQKLRAENRALQAHLNPHFLFNSLNVLISEIDYDPKSAKRFALDLSTIYRYVLNSKDKELVSFKEEWEVMQGYIHLHQVRLGEGLIFESEIHKDSLDKKIPPLSLQLLLENCFKHNQATLRKPLHLSIISDTNKVIVKNNVQLKSQKPESYNIGLKYLNDSFHHIDSNATVKIEQNENEFIVEIPLLTIDK</sequence>
<keyword evidence="3" id="KW-0808">Transferase</keyword>
<proteinExistence type="predicted"/>
<dbReference type="InterPro" id="IPR050640">
    <property type="entry name" value="Bact_2-comp_sensor_kinase"/>
</dbReference>
<feature type="transmembrane region" description="Helical" evidence="1">
    <location>
        <begin position="43"/>
        <end position="61"/>
    </location>
</feature>
<dbReference type="Pfam" id="PF06580">
    <property type="entry name" value="His_kinase"/>
    <property type="match status" value="1"/>
</dbReference>
<feature type="transmembrane region" description="Helical" evidence="1">
    <location>
        <begin position="12"/>
        <end position="31"/>
    </location>
</feature>
<gene>
    <name evidence="3" type="ORF">HGP29_20220</name>
</gene>
<name>A0A7X8SNS1_9BACT</name>
<comment type="caution">
    <text evidence="3">The sequence shown here is derived from an EMBL/GenBank/DDBJ whole genome shotgun (WGS) entry which is preliminary data.</text>
</comment>
<organism evidence="3 4">
    <name type="scientific">Flammeovirga agarivorans</name>
    <dbReference type="NCBI Taxonomy" id="2726742"/>
    <lineage>
        <taxon>Bacteria</taxon>
        <taxon>Pseudomonadati</taxon>
        <taxon>Bacteroidota</taxon>
        <taxon>Cytophagia</taxon>
        <taxon>Cytophagales</taxon>
        <taxon>Flammeovirgaceae</taxon>
        <taxon>Flammeovirga</taxon>
    </lineage>
</organism>
<keyword evidence="4" id="KW-1185">Reference proteome</keyword>
<dbReference type="GO" id="GO:0016020">
    <property type="term" value="C:membrane"/>
    <property type="evidence" value="ECO:0007669"/>
    <property type="project" value="InterPro"/>
</dbReference>
<keyword evidence="1" id="KW-1133">Transmembrane helix</keyword>
<dbReference type="AlphaFoldDB" id="A0A7X8SNS1"/>
<dbReference type="PANTHER" id="PTHR34220">
    <property type="entry name" value="SENSOR HISTIDINE KINASE YPDA"/>
    <property type="match status" value="1"/>
</dbReference>
<dbReference type="EMBL" id="JABAIL010000007">
    <property type="protein sequence ID" value="NLR93535.1"/>
    <property type="molecule type" value="Genomic_DNA"/>
</dbReference>
<dbReference type="Proteomes" id="UP000585050">
    <property type="component" value="Unassembled WGS sequence"/>
</dbReference>
<evidence type="ECO:0000256" key="1">
    <source>
        <dbReference type="SAM" id="Phobius"/>
    </source>
</evidence>
<dbReference type="InterPro" id="IPR010559">
    <property type="entry name" value="Sig_transdc_His_kin_internal"/>
</dbReference>